<dbReference type="InterPro" id="IPR027417">
    <property type="entry name" value="P-loop_NTPase"/>
</dbReference>
<evidence type="ECO:0000256" key="1">
    <source>
        <dbReference type="ARBA" id="ARBA00022701"/>
    </source>
</evidence>
<comment type="caution">
    <text evidence="6">The sequence shown here is derived from an EMBL/GenBank/DDBJ whole genome shotgun (WGS) entry which is preliminary data.</text>
</comment>
<feature type="non-terminal residue" evidence="6">
    <location>
        <position position="305"/>
    </location>
</feature>
<keyword evidence="1" id="KW-0493">Microtubule</keyword>
<dbReference type="PROSITE" id="PS50067">
    <property type="entry name" value="KINESIN_MOTOR_2"/>
    <property type="match status" value="1"/>
</dbReference>
<dbReference type="GO" id="GO:0005524">
    <property type="term" value="F:ATP binding"/>
    <property type="evidence" value="ECO:0007669"/>
    <property type="project" value="UniProtKB-UniRule"/>
</dbReference>
<evidence type="ECO:0000313" key="6">
    <source>
        <dbReference type="EMBL" id="ORY82471.1"/>
    </source>
</evidence>
<proteinExistence type="inferred from homology"/>
<dbReference type="InterPro" id="IPR027640">
    <property type="entry name" value="Kinesin-like_fam"/>
</dbReference>
<evidence type="ECO:0000313" key="7">
    <source>
        <dbReference type="Proteomes" id="UP000193685"/>
    </source>
</evidence>
<dbReference type="Proteomes" id="UP000193685">
    <property type="component" value="Unassembled WGS sequence"/>
</dbReference>
<feature type="domain" description="Kinesin motor" evidence="5">
    <location>
        <begin position="1"/>
        <end position="273"/>
    </location>
</feature>
<keyword evidence="4" id="KW-0547">Nucleotide-binding</keyword>
<organism evidence="6 7">
    <name type="scientific">Protomyces lactucae-debilis</name>
    <dbReference type="NCBI Taxonomy" id="2754530"/>
    <lineage>
        <taxon>Eukaryota</taxon>
        <taxon>Fungi</taxon>
        <taxon>Dikarya</taxon>
        <taxon>Ascomycota</taxon>
        <taxon>Taphrinomycotina</taxon>
        <taxon>Taphrinomycetes</taxon>
        <taxon>Taphrinales</taxon>
        <taxon>Protomycetaceae</taxon>
        <taxon>Protomyces</taxon>
    </lineage>
</organism>
<keyword evidence="2" id="KW-0175">Coiled coil</keyword>
<dbReference type="InterPro" id="IPR036961">
    <property type="entry name" value="Kinesin_motor_dom_sf"/>
</dbReference>
<dbReference type="PANTHER" id="PTHR47968:SF36">
    <property type="entry name" value="KINESIN HEAVY CHAIN ISOFORM X1"/>
    <property type="match status" value="1"/>
</dbReference>
<dbReference type="GeneID" id="63783772"/>
<keyword evidence="3 4" id="KW-0505">Motor protein</keyword>
<dbReference type="GO" id="GO:0003777">
    <property type="term" value="F:microtubule motor activity"/>
    <property type="evidence" value="ECO:0007669"/>
    <property type="project" value="InterPro"/>
</dbReference>
<dbReference type="SMART" id="SM00129">
    <property type="entry name" value="KISc"/>
    <property type="match status" value="1"/>
</dbReference>
<keyword evidence="4" id="KW-0067">ATP-binding</keyword>
<dbReference type="OMA" id="HITETHM"/>
<accession>A0A1Y2FEY1</accession>
<comment type="similarity">
    <text evidence="4">Belongs to the TRAFAC class myosin-kinesin ATPase superfamily. Kinesin family.</text>
</comment>
<dbReference type="InterPro" id="IPR001752">
    <property type="entry name" value="Kinesin_motor_dom"/>
</dbReference>
<feature type="binding site" evidence="4">
    <location>
        <begin position="25"/>
        <end position="32"/>
    </location>
    <ligand>
        <name>ATP</name>
        <dbReference type="ChEBI" id="CHEBI:30616"/>
    </ligand>
</feature>
<dbReference type="PANTHER" id="PTHR47968">
    <property type="entry name" value="CENTROMERE PROTEIN E"/>
    <property type="match status" value="1"/>
</dbReference>
<protein>
    <submittedName>
        <fullName evidence="6">Kinesin motor domain-containing protein</fullName>
    </submittedName>
</protein>
<evidence type="ECO:0000259" key="5">
    <source>
        <dbReference type="PROSITE" id="PS50067"/>
    </source>
</evidence>
<dbReference type="Pfam" id="PF00225">
    <property type="entry name" value="Kinesin"/>
    <property type="match status" value="1"/>
</dbReference>
<dbReference type="AlphaFoldDB" id="A0A1Y2FEY1"/>
<dbReference type="GO" id="GO:0005874">
    <property type="term" value="C:microtubule"/>
    <property type="evidence" value="ECO:0007669"/>
    <property type="project" value="UniProtKB-KW"/>
</dbReference>
<dbReference type="Gene3D" id="3.40.850.10">
    <property type="entry name" value="Kinesin motor domain"/>
    <property type="match status" value="1"/>
</dbReference>
<sequence length="305" mass="32995">IYDACVKRLVAGVLEGYHGTVFAYGMTGTGKTYSMQGVSDSPGIIPQAVTDIFQQIEADTASRYIIRVSYLEIYNERIKDLLNADASDAEEIKIRDDPKRGIHAYPLTELTIGSASEFASIMQKGDLVRHSAATDFNAHSSRSHAVVQLVVESVPASLSLTMSNASGVAKIRTLNMIDLAGSEKAASDAERRKEGSYINKSLLTLGTVIARLTSGSQASSAHIPFRDSKLTRLLQHALSGLSLVSILATINTDVRYVMETTNTLKFASRAKFIPGRAKKAELFGGDVNLLVESLRVEVGSLRIQL</sequence>
<reference evidence="6 7" key="1">
    <citation type="submission" date="2016-07" db="EMBL/GenBank/DDBJ databases">
        <title>Pervasive Adenine N6-methylation of Active Genes in Fungi.</title>
        <authorList>
            <consortium name="DOE Joint Genome Institute"/>
            <person name="Mondo S.J."/>
            <person name="Dannebaum R.O."/>
            <person name="Kuo R.C."/>
            <person name="Labutti K."/>
            <person name="Haridas S."/>
            <person name="Kuo A."/>
            <person name="Salamov A."/>
            <person name="Ahrendt S.R."/>
            <person name="Lipzen A."/>
            <person name="Sullivan W."/>
            <person name="Andreopoulos W.B."/>
            <person name="Clum A."/>
            <person name="Lindquist E."/>
            <person name="Daum C."/>
            <person name="Ramamoorthy G.K."/>
            <person name="Gryganskyi A."/>
            <person name="Culley D."/>
            <person name="Magnuson J.K."/>
            <person name="James T.Y."/>
            <person name="O'Malley M.A."/>
            <person name="Stajich J.E."/>
            <person name="Spatafora J.W."/>
            <person name="Visel A."/>
            <person name="Grigoriev I.V."/>
        </authorList>
    </citation>
    <scope>NUCLEOTIDE SEQUENCE [LARGE SCALE GENOMIC DNA]</scope>
    <source>
        <strain evidence="6 7">12-1054</strain>
    </source>
</reference>
<evidence type="ECO:0000256" key="3">
    <source>
        <dbReference type="ARBA" id="ARBA00023175"/>
    </source>
</evidence>
<dbReference type="GO" id="GO:0007018">
    <property type="term" value="P:microtubule-based movement"/>
    <property type="evidence" value="ECO:0007669"/>
    <property type="project" value="InterPro"/>
</dbReference>
<dbReference type="SUPFAM" id="SSF52540">
    <property type="entry name" value="P-loop containing nucleoside triphosphate hydrolases"/>
    <property type="match status" value="1"/>
</dbReference>
<dbReference type="EMBL" id="MCFI01000009">
    <property type="protein sequence ID" value="ORY82471.1"/>
    <property type="molecule type" value="Genomic_DNA"/>
</dbReference>
<evidence type="ECO:0000256" key="4">
    <source>
        <dbReference type="PROSITE-ProRule" id="PRU00283"/>
    </source>
</evidence>
<evidence type="ECO:0000256" key="2">
    <source>
        <dbReference type="ARBA" id="ARBA00023054"/>
    </source>
</evidence>
<dbReference type="RefSeq" id="XP_040725342.1">
    <property type="nucleotide sequence ID" value="XM_040867173.1"/>
</dbReference>
<name>A0A1Y2FEY1_PROLT</name>
<dbReference type="OrthoDB" id="3176171at2759"/>
<dbReference type="GO" id="GO:0008017">
    <property type="term" value="F:microtubule binding"/>
    <property type="evidence" value="ECO:0007669"/>
    <property type="project" value="InterPro"/>
</dbReference>
<dbReference type="STRING" id="56484.A0A1Y2FEY1"/>
<keyword evidence="7" id="KW-1185">Reference proteome</keyword>
<gene>
    <name evidence="6" type="ORF">BCR37DRAFT_335220</name>
</gene>
<dbReference type="PRINTS" id="PR00380">
    <property type="entry name" value="KINESINHEAVY"/>
</dbReference>
<feature type="non-terminal residue" evidence="6">
    <location>
        <position position="1"/>
    </location>
</feature>